<dbReference type="PANTHER" id="PTHR47843:SF2">
    <property type="entry name" value="BTB DOMAIN-CONTAINING PROTEIN"/>
    <property type="match status" value="1"/>
</dbReference>
<name>A0A1Y1ZF62_9PLEO</name>
<dbReference type="SUPFAM" id="SSF54695">
    <property type="entry name" value="POZ domain"/>
    <property type="match status" value="1"/>
</dbReference>
<dbReference type="OrthoDB" id="194443at2759"/>
<dbReference type="Gene3D" id="3.30.710.10">
    <property type="entry name" value="Potassium Channel Kv1.1, Chain A"/>
    <property type="match status" value="1"/>
</dbReference>
<dbReference type="InterPro" id="IPR011333">
    <property type="entry name" value="SKP1/BTB/POZ_sf"/>
</dbReference>
<evidence type="ECO:0008006" key="3">
    <source>
        <dbReference type="Google" id="ProtNLM"/>
    </source>
</evidence>
<comment type="caution">
    <text evidence="1">The sequence shown here is derived from an EMBL/GenBank/DDBJ whole genome shotgun (WGS) entry which is preliminary data.</text>
</comment>
<dbReference type="AlphaFoldDB" id="A0A1Y1ZF62"/>
<proteinExistence type="predicted"/>
<protein>
    <recommendedName>
        <fullName evidence="3">BTB domain-containing protein</fullName>
    </recommendedName>
</protein>
<organism evidence="1 2">
    <name type="scientific">Clohesyomyces aquaticus</name>
    <dbReference type="NCBI Taxonomy" id="1231657"/>
    <lineage>
        <taxon>Eukaryota</taxon>
        <taxon>Fungi</taxon>
        <taxon>Dikarya</taxon>
        <taxon>Ascomycota</taxon>
        <taxon>Pezizomycotina</taxon>
        <taxon>Dothideomycetes</taxon>
        <taxon>Pleosporomycetidae</taxon>
        <taxon>Pleosporales</taxon>
        <taxon>Lindgomycetaceae</taxon>
        <taxon>Clohesyomyces</taxon>
    </lineage>
</organism>
<keyword evidence="2" id="KW-1185">Reference proteome</keyword>
<sequence length="151" mass="16439">MTSNTASAVFSSPIITITVGPPESSKIYYIHKKRLLQHSGYFRGALSSSAFIEGSSGTITLSDIDPGVFEENQKPVNGGKICGYITAVYCFAGRFLVPALKKDVMNTAHEYLRRHSGVAQTVAYACESLPSQSLFCHLLVDTRCLLNLKDT</sequence>
<accession>A0A1Y1ZF62</accession>
<evidence type="ECO:0000313" key="2">
    <source>
        <dbReference type="Proteomes" id="UP000193144"/>
    </source>
</evidence>
<reference evidence="1 2" key="1">
    <citation type="submission" date="2016-07" db="EMBL/GenBank/DDBJ databases">
        <title>Pervasive Adenine N6-methylation of Active Genes in Fungi.</title>
        <authorList>
            <consortium name="DOE Joint Genome Institute"/>
            <person name="Mondo S.J."/>
            <person name="Dannebaum R.O."/>
            <person name="Kuo R.C."/>
            <person name="Labutti K."/>
            <person name="Haridas S."/>
            <person name="Kuo A."/>
            <person name="Salamov A."/>
            <person name="Ahrendt S.R."/>
            <person name="Lipzen A."/>
            <person name="Sullivan W."/>
            <person name="Andreopoulos W.B."/>
            <person name="Clum A."/>
            <person name="Lindquist E."/>
            <person name="Daum C."/>
            <person name="Ramamoorthy G.K."/>
            <person name="Gryganskyi A."/>
            <person name="Culley D."/>
            <person name="Magnuson J.K."/>
            <person name="James T.Y."/>
            <person name="O'Malley M.A."/>
            <person name="Stajich J.E."/>
            <person name="Spatafora J.W."/>
            <person name="Visel A."/>
            <person name="Grigoriev I.V."/>
        </authorList>
    </citation>
    <scope>NUCLEOTIDE SEQUENCE [LARGE SCALE GENOMIC DNA]</scope>
    <source>
        <strain evidence="1 2">CBS 115471</strain>
    </source>
</reference>
<dbReference type="EMBL" id="MCFA01000093">
    <property type="protein sequence ID" value="ORY08900.1"/>
    <property type="molecule type" value="Genomic_DNA"/>
</dbReference>
<dbReference type="Proteomes" id="UP000193144">
    <property type="component" value="Unassembled WGS sequence"/>
</dbReference>
<evidence type="ECO:0000313" key="1">
    <source>
        <dbReference type="EMBL" id="ORY08900.1"/>
    </source>
</evidence>
<dbReference type="PANTHER" id="PTHR47843">
    <property type="entry name" value="BTB DOMAIN-CONTAINING PROTEIN-RELATED"/>
    <property type="match status" value="1"/>
</dbReference>
<gene>
    <name evidence="1" type="ORF">BCR34DRAFT_569144</name>
</gene>